<dbReference type="SFLD" id="SFLDG01135">
    <property type="entry name" value="C1.5.6:_HAD__Beta-PGM__Phospha"/>
    <property type="match status" value="1"/>
</dbReference>
<evidence type="ECO:0000313" key="3">
    <source>
        <dbReference type="Proteomes" id="UP000886597"/>
    </source>
</evidence>
<dbReference type="RefSeq" id="WP_202583572.1">
    <property type="nucleotide sequence ID" value="NZ_BKBO01000006.1"/>
</dbReference>
<dbReference type="GO" id="GO:0006281">
    <property type="term" value="P:DNA repair"/>
    <property type="evidence" value="ECO:0007669"/>
    <property type="project" value="TreeGrafter"/>
</dbReference>
<keyword evidence="4" id="KW-1185">Reference proteome</keyword>
<dbReference type="InterPro" id="IPR041492">
    <property type="entry name" value="HAD_2"/>
</dbReference>
<reference evidence="2" key="1">
    <citation type="submission" date="2019-08" db="EMBL/GenBank/DDBJ databases">
        <authorList>
            <person name="Ishikawa M."/>
            <person name="Suzuki T."/>
            <person name="Matsutani M."/>
        </authorList>
    </citation>
    <scope>NUCLEOTIDE SEQUENCE</scope>
    <source>
        <strain evidence="2">7C1</strain>
        <strain evidence="1">8C4</strain>
    </source>
</reference>
<organism evidence="2 3">
    <name type="scientific">Tetragenococcus koreensis</name>
    <dbReference type="NCBI Taxonomy" id="290335"/>
    <lineage>
        <taxon>Bacteria</taxon>
        <taxon>Bacillati</taxon>
        <taxon>Bacillota</taxon>
        <taxon>Bacilli</taxon>
        <taxon>Lactobacillales</taxon>
        <taxon>Enterococcaceae</taxon>
        <taxon>Tetragenococcus</taxon>
    </lineage>
</organism>
<reference evidence="2" key="2">
    <citation type="journal article" date="2020" name="Int. Dairy J.">
        <title>Lactic acid bacterial diversity in Brie cheese focusing on salt concentration and pH of isolation medium and characterisation of halophilic and alkaliphilic lactic acid bacterial isolates.</title>
        <authorList>
            <person name="Unno R."/>
            <person name="Matsutani M."/>
            <person name="Suzuki T."/>
            <person name="Kodama K."/>
            <person name="Matsushita H."/>
            <person name="Yamasato K."/>
            <person name="Koizumi Y."/>
            <person name="Ishikawa M."/>
        </authorList>
    </citation>
    <scope>NUCLEOTIDE SEQUENCE</scope>
    <source>
        <strain evidence="2">7C1</strain>
        <strain evidence="1">8C4</strain>
    </source>
</reference>
<dbReference type="PANTHER" id="PTHR43434:SF1">
    <property type="entry name" value="PHOSPHOGLYCOLATE PHOSPHATASE"/>
    <property type="match status" value="1"/>
</dbReference>
<comment type="caution">
    <text evidence="2">The sequence shown here is derived from an EMBL/GenBank/DDBJ whole genome shotgun (WGS) entry which is preliminary data.</text>
</comment>
<evidence type="ECO:0000313" key="4">
    <source>
        <dbReference type="Proteomes" id="UP000886607"/>
    </source>
</evidence>
<protein>
    <submittedName>
        <fullName evidence="2">Beta-phosphoglucomutase</fullName>
    </submittedName>
</protein>
<dbReference type="Gene3D" id="3.40.50.1000">
    <property type="entry name" value="HAD superfamily/HAD-like"/>
    <property type="match status" value="1"/>
</dbReference>
<proteinExistence type="predicted"/>
<dbReference type="SUPFAM" id="SSF56784">
    <property type="entry name" value="HAD-like"/>
    <property type="match status" value="1"/>
</dbReference>
<dbReference type="InterPro" id="IPR050155">
    <property type="entry name" value="HAD-like_hydrolase_sf"/>
</dbReference>
<dbReference type="InterPro" id="IPR036412">
    <property type="entry name" value="HAD-like_sf"/>
</dbReference>
<evidence type="ECO:0000313" key="2">
    <source>
        <dbReference type="EMBL" id="GEQ53676.1"/>
    </source>
</evidence>
<dbReference type="InterPro" id="IPR023214">
    <property type="entry name" value="HAD_sf"/>
</dbReference>
<evidence type="ECO:0000313" key="1">
    <source>
        <dbReference type="EMBL" id="GEQ48742.1"/>
    </source>
</evidence>
<dbReference type="AlphaFoldDB" id="A0AAN4RJD2"/>
<dbReference type="GO" id="GO:0005829">
    <property type="term" value="C:cytosol"/>
    <property type="evidence" value="ECO:0007669"/>
    <property type="project" value="TreeGrafter"/>
</dbReference>
<dbReference type="Proteomes" id="UP000886597">
    <property type="component" value="Unassembled WGS sequence"/>
</dbReference>
<dbReference type="SFLD" id="SFLDG01129">
    <property type="entry name" value="C1.5:_HAD__Beta-PGM__Phosphata"/>
    <property type="match status" value="1"/>
</dbReference>
<dbReference type="NCBIfam" id="TIGR01509">
    <property type="entry name" value="HAD-SF-IA-v3"/>
    <property type="match status" value="1"/>
</dbReference>
<dbReference type="EMBL" id="BKBQ01000006">
    <property type="protein sequence ID" value="GEQ53676.1"/>
    <property type="molecule type" value="Genomic_DNA"/>
</dbReference>
<dbReference type="EMBL" id="BKBO01000006">
    <property type="protein sequence ID" value="GEQ48742.1"/>
    <property type="molecule type" value="Genomic_DNA"/>
</dbReference>
<dbReference type="GO" id="GO:0008967">
    <property type="term" value="F:phosphoglycolate phosphatase activity"/>
    <property type="evidence" value="ECO:0007669"/>
    <property type="project" value="TreeGrafter"/>
</dbReference>
<dbReference type="Proteomes" id="UP000886607">
    <property type="component" value="Unassembled WGS sequence"/>
</dbReference>
<dbReference type="PRINTS" id="PR00413">
    <property type="entry name" value="HADHALOGNASE"/>
</dbReference>
<dbReference type="PANTHER" id="PTHR43434">
    <property type="entry name" value="PHOSPHOGLYCOLATE PHOSPHATASE"/>
    <property type="match status" value="1"/>
</dbReference>
<dbReference type="Gene3D" id="1.10.150.240">
    <property type="entry name" value="Putative phosphatase, domain 2"/>
    <property type="match status" value="1"/>
</dbReference>
<name>A0AAN4RJD2_9ENTE</name>
<dbReference type="CDD" id="cd07505">
    <property type="entry name" value="HAD_BPGM-like"/>
    <property type="match status" value="1"/>
</dbReference>
<accession>A0AAN4RJD2</accession>
<dbReference type="InterPro" id="IPR023198">
    <property type="entry name" value="PGP-like_dom2"/>
</dbReference>
<dbReference type="NCBIfam" id="TIGR01549">
    <property type="entry name" value="HAD-SF-IA-v1"/>
    <property type="match status" value="1"/>
</dbReference>
<sequence>MKKAVIFDVDGVIVFSEKAYQKRRAIFFEKNGLPVSQEVQEHFVGSNAFDMFEQLIPADIKKREELLQAYQEFRRQYPINYQEMFNPDILSTLDGLVKKGIRLAVASSGPLENIYRILEVNQIKNYFELITSGEMFARSKPNPEIYQYTVSKLDLQPSDCLVIEDSAFGIEAARRANLSVAALKSQQFAIDQSQATYQIESTKQLLDLI</sequence>
<dbReference type="InterPro" id="IPR006439">
    <property type="entry name" value="HAD-SF_hydro_IA"/>
</dbReference>
<dbReference type="SFLD" id="SFLDS00003">
    <property type="entry name" value="Haloacid_Dehalogenase"/>
    <property type="match status" value="1"/>
</dbReference>
<dbReference type="Pfam" id="PF13419">
    <property type="entry name" value="HAD_2"/>
    <property type="match status" value="1"/>
</dbReference>
<gene>
    <name evidence="2" type="primary">pgmB_1</name>
    <name evidence="1" type="ORF">TK11N_05940</name>
    <name evidence="2" type="ORF">TK2N_05200</name>
</gene>